<keyword evidence="2" id="KW-0732">Signal</keyword>
<keyword evidence="5" id="KW-1185">Reference proteome</keyword>
<organism evidence="4 5">
    <name type="scientific">Bursaphelenchus okinawaensis</name>
    <dbReference type="NCBI Taxonomy" id="465554"/>
    <lineage>
        <taxon>Eukaryota</taxon>
        <taxon>Metazoa</taxon>
        <taxon>Ecdysozoa</taxon>
        <taxon>Nematoda</taxon>
        <taxon>Chromadorea</taxon>
        <taxon>Rhabditida</taxon>
        <taxon>Tylenchina</taxon>
        <taxon>Tylenchomorpha</taxon>
        <taxon>Aphelenchoidea</taxon>
        <taxon>Aphelenchoididae</taxon>
        <taxon>Bursaphelenchus</taxon>
    </lineage>
</organism>
<feature type="domain" description="Peptidase A1" evidence="3">
    <location>
        <begin position="21"/>
        <end position="341"/>
    </location>
</feature>
<evidence type="ECO:0000259" key="3">
    <source>
        <dbReference type="PROSITE" id="PS51767"/>
    </source>
</evidence>
<name>A0A811K0T2_9BILA</name>
<accession>A0A811K0T2</accession>
<sequence length="343" mass="38815">MKTFGILLLFISTAHALTSTWTETLHFTKNKLGNLELIVDLSSSSSFLIEARCENCPFRGINRRFFPEKSASFEEAGSVFEKNFDENLNNGKGGVLGYTGKDVVGNTKTQRDTFGLVKRLNTFYDPAETLNRDRVAGRLGLALKTKDETNLLDIFFEGIDKKLVCFAPKCYKDQNGFDHCENNVSKGTFPDQLEYKNITQVKVIDTRQEFWEFKVEAFSHPSTSSKSFNAILSTTTSDFTIPAEIFNTLKLHYSAFKNKDGLYQVDCSHRDRNTHFAFTINGVNVPISSDKLIGYDIWSKTCHLRAKPAVGFYSNTWVFGTVFTDSIGICLDFDDKQINFIQV</sequence>
<evidence type="ECO:0000256" key="1">
    <source>
        <dbReference type="ARBA" id="ARBA00007447"/>
    </source>
</evidence>
<dbReference type="Proteomes" id="UP000783686">
    <property type="component" value="Unassembled WGS sequence"/>
</dbReference>
<evidence type="ECO:0000313" key="4">
    <source>
        <dbReference type="EMBL" id="CAD5209479.1"/>
    </source>
</evidence>
<dbReference type="PANTHER" id="PTHR47966">
    <property type="entry name" value="BETA-SITE APP-CLEAVING ENZYME, ISOFORM A-RELATED"/>
    <property type="match status" value="1"/>
</dbReference>
<dbReference type="PROSITE" id="PS51767">
    <property type="entry name" value="PEPTIDASE_A1"/>
    <property type="match status" value="1"/>
</dbReference>
<evidence type="ECO:0000256" key="2">
    <source>
        <dbReference type="SAM" id="SignalP"/>
    </source>
</evidence>
<comment type="caution">
    <text evidence="4">The sequence shown here is derived from an EMBL/GenBank/DDBJ whole genome shotgun (WGS) entry which is preliminary data.</text>
</comment>
<dbReference type="OrthoDB" id="10391257at2759"/>
<dbReference type="GO" id="GO:0006508">
    <property type="term" value="P:proteolysis"/>
    <property type="evidence" value="ECO:0007669"/>
    <property type="project" value="InterPro"/>
</dbReference>
<dbReference type="Pfam" id="PF00026">
    <property type="entry name" value="Asp"/>
    <property type="match status" value="1"/>
</dbReference>
<reference evidence="4" key="1">
    <citation type="submission" date="2020-09" db="EMBL/GenBank/DDBJ databases">
        <authorList>
            <person name="Kikuchi T."/>
        </authorList>
    </citation>
    <scope>NUCLEOTIDE SEQUENCE</scope>
    <source>
        <strain evidence="4">SH1</strain>
    </source>
</reference>
<dbReference type="Proteomes" id="UP000614601">
    <property type="component" value="Unassembled WGS sequence"/>
</dbReference>
<dbReference type="EMBL" id="CAJFDH010000002">
    <property type="protein sequence ID" value="CAD5209479.1"/>
    <property type="molecule type" value="Genomic_DNA"/>
</dbReference>
<dbReference type="InterPro" id="IPR001461">
    <property type="entry name" value="Aspartic_peptidase_A1"/>
</dbReference>
<evidence type="ECO:0000313" key="5">
    <source>
        <dbReference type="Proteomes" id="UP000614601"/>
    </source>
</evidence>
<dbReference type="EMBL" id="CAJFCW020000002">
    <property type="protein sequence ID" value="CAG9089424.1"/>
    <property type="molecule type" value="Genomic_DNA"/>
</dbReference>
<dbReference type="Gene3D" id="2.40.70.10">
    <property type="entry name" value="Acid Proteases"/>
    <property type="match status" value="2"/>
</dbReference>
<gene>
    <name evidence="4" type="ORF">BOKJ2_LOCUS2703</name>
</gene>
<dbReference type="InterPro" id="IPR021109">
    <property type="entry name" value="Peptidase_aspartic_dom_sf"/>
</dbReference>
<dbReference type="AlphaFoldDB" id="A0A811K0T2"/>
<dbReference type="CDD" id="cd05471">
    <property type="entry name" value="pepsin_like"/>
    <property type="match status" value="1"/>
</dbReference>
<feature type="chain" id="PRO_5035594534" description="Peptidase A1 domain-containing protein" evidence="2">
    <location>
        <begin position="17"/>
        <end position="343"/>
    </location>
</feature>
<dbReference type="InterPro" id="IPR034164">
    <property type="entry name" value="Pepsin-like_dom"/>
</dbReference>
<protein>
    <recommendedName>
        <fullName evidence="3">Peptidase A1 domain-containing protein</fullName>
    </recommendedName>
</protein>
<dbReference type="SUPFAM" id="SSF50630">
    <property type="entry name" value="Acid proteases"/>
    <property type="match status" value="1"/>
</dbReference>
<proteinExistence type="inferred from homology"/>
<feature type="signal peptide" evidence="2">
    <location>
        <begin position="1"/>
        <end position="16"/>
    </location>
</feature>
<dbReference type="PANTHER" id="PTHR47966:SF51">
    <property type="entry name" value="BETA-SITE APP-CLEAVING ENZYME, ISOFORM A-RELATED"/>
    <property type="match status" value="1"/>
</dbReference>
<dbReference type="GO" id="GO:0004190">
    <property type="term" value="F:aspartic-type endopeptidase activity"/>
    <property type="evidence" value="ECO:0007669"/>
    <property type="project" value="InterPro"/>
</dbReference>
<comment type="similarity">
    <text evidence="1">Belongs to the peptidase A1 family.</text>
</comment>
<dbReference type="InterPro" id="IPR033121">
    <property type="entry name" value="PEPTIDASE_A1"/>
</dbReference>